<dbReference type="EC" id="1.14.13.149" evidence="1"/>
<evidence type="ECO:0000313" key="1">
    <source>
        <dbReference type="EMBL" id="MDW0115384.1"/>
    </source>
</evidence>
<protein>
    <submittedName>
        <fullName evidence="1">1,2-phenylacetyl-CoA epoxidase subunit PaaC</fullName>
        <ecNumber evidence="1">1.14.13.149</ecNumber>
    </submittedName>
</protein>
<dbReference type="PANTHER" id="PTHR30458:SF0">
    <property type="entry name" value="1,2-PHENYLACETYL-COA EPOXIDASE, SUBUNIT C"/>
    <property type="match status" value="1"/>
</dbReference>
<reference evidence="1 2" key="1">
    <citation type="submission" date="2023-06" db="EMBL/GenBank/DDBJ databases">
        <title>Sporosarcina sp. nov., isolated from Korean traditional fermented seafood 'Jeotgal'.</title>
        <authorList>
            <person name="Yang A.I."/>
            <person name="Shin N.-R."/>
        </authorList>
    </citation>
    <scope>NUCLEOTIDE SEQUENCE [LARGE SCALE GENOMIC DNA]</scope>
    <source>
        <strain evidence="1 2">KCTC43456</strain>
    </source>
</reference>
<dbReference type="InterPro" id="IPR007814">
    <property type="entry name" value="PaaA_PaaC"/>
</dbReference>
<name>A0AAW9A5P4_9BACL</name>
<organism evidence="1 2">
    <name type="scientific">Sporosarcina thermotolerans</name>
    <dbReference type="NCBI Taxonomy" id="633404"/>
    <lineage>
        <taxon>Bacteria</taxon>
        <taxon>Bacillati</taxon>
        <taxon>Bacillota</taxon>
        <taxon>Bacilli</taxon>
        <taxon>Bacillales</taxon>
        <taxon>Caryophanaceae</taxon>
        <taxon>Sporosarcina</taxon>
    </lineage>
</organism>
<dbReference type="PIRSF" id="PIRSF037834">
    <property type="entry name" value="PA_CoA_Oase3"/>
    <property type="match status" value="1"/>
</dbReference>
<dbReference type="InterPro" id="IPR009078">
    <property type="entry name" value="Ferritin-like_SF"/>
</dbReference>
<dbReference type="InterPro" id="IPR011882">
    <property type="entry name" value="PaaC"/>
</dbReference>
<dbReference type="GO" id="GO:0005829">
    <property type="term" value="C:cytosol"/>
    <property type="evidence" value="ECO:0007669"/>
    <property type="project" value="TreeGrafter"/>
</dbReference>
<proteinExistence type="predicted"/>
<dbReference type="Proteomes" id="UP001271648">
    <property type="component" value="Unassembled WGS sequence"/>
</dbReference>
<dbReference type="InterPro" id="IPR052703">
    <property type="entry name" value="Aromatic_CoA_ox/epox"/>
</dbReference>
<keyword evidence="2" id="KW-1185">Reference proteome</keyword>
<accession>A0AAW9A5P4</accession>
<dbReference type="Pfam" id="PF05138">
    <property type="entry name" value="PaaA_PaaC"/>
    <property type="match status" value="1"/>
</dbReference>
<sequence>MSEIENGVTEAAENKEAITSLLFQLADDDFLYAYRGSEWLGLAPHIEEDVASSSISQDSMGHAAMYYKLLEELEAGNADDLAHLRPAQDRRNSILTERVNGEGFYMETPKYDWAYQVVRSYFYTQAKKVKVDSLCQSTYKPLAEAAVKVRMELYYHRLHWETWFKQLLSSTDVAKKRMNEAITLVMNDFGDMFSFGNQKQAIEKYKLIDSEEKLKDNWIDSIKPVFAALQMDIPTIPVNPANNGRNGEHTVDLNEALLTLSEVYKVDPVASW</sequence>
<dbReference type="GO" id="GO:0010124">
    <property type="term" value="P:phenylacetate catabolic process"/>
    <property type="evidence" value="ECO:0007669"/>
    <property type="project" value="InterPro"/>
</dbReference>
<dbReference type="PANTHER" id="PTHR30458">
    <property type="entry name" value="PHENYLACETIC ACID DEGRADATION PROTEIN PAA"/>
    <property type="match status" value="1"/>
</dbReference>
<dbReference type="SUPFAM" id="SSF47240">
    <property type="entry name" value="Ferritin-like"/>
    <property type="match status" value="1"/>
</dbReference>
<dbReference type="EMBL" id="JAUBDJ010000001">
    <property type="protein sequence ID" value="MDW0115384.1"/>
    <property type="molecule type" value="Genomic_DNA"/>
</dbReference>
<comment type="caution">
    <text evidence="1">The sequence shown here is derived from an EMBL/GenBank/DDBJ whole genome shotgun (WGS) entry which is preliminary data.</text>
</comment>
<gene>
    <name evidence="1" type="primary">paaC</name>
    <name evidence="1" type="ORF">QTL97_00320</name>
</gene>
<evidence type="ECO:0000313" key="2">
    <source>
        <dbReference type="Proteomes" id="UP001271648"/>
    </source>
</evidence>
<keyword evidence="1" id="KW-0560">Oxidoreductase</keyword>
<dbReference type="InterPro" id="IPR012347">
    <property type="entry name" value="Ferritin-like"/>
</dbReference>
<dbReference type="AlphaFoldDB" id="A0AAW9A5P4"/>
<dbReference type="Gene3D" id="1.20.1260.10">
    <property type="match status" value="1"/>
</dbReference>
<dbReference type="NCBIfam" id="TIGR02158">
    <property type="entry name" value="PA_CoA_Oxy3"/>
    <property type="match status" value="1"/>
</dbReference>
<dbReference type="GO" id="GO:0097266">
    <property type="term" value="F:phenylacetyl-CoA 1,2-epoxidase activity"/>
    <property type="evidence" value="ECO:0007669"/>
    <property type="project" value="UniProtKB-EC"/>
</dbReference>
<dbReference type="RefSeq" id="WP_283731978.1">
    <property type="nucleotide sequence ID" value="NZ_CP125968.1"/>
</dbReference>